<feature type="non-terminal residue" evidence="1">
    <location>
        <position position="53"/>
    </location>
</feature>
<gene>
    <name evidence="1" type="ORF">EG327_010754</name>
</gene>
<reference evidence="1 2" key="1">
    <citation type="submission" date="2019-07" db="EMBL/GenBank/DDBJ databases">
        <title>Venturia inaequalis Genome Resource.</title>
        <authorList>
            <person name="Lichtner F.J."/>
        </authorList>
    </citation>
    <scope>NUCLEOTIDE SEQUENCE [LARGE SCALE GENOMIC DNA]</scope>
    <source>
        <strain evidence="1 2">DMI_063113</strain>
    </source>
</reference>
<comment type="caution">
    <text evidence="1">The sequence shown here is derived from an EMBL/GenBank/DDBJ whole genome shotgun (WGS) entry which is preliminary data.</text>
</comment>
<dbReference type="Proteomes" id="UP000490939">
    <property type="component" value="Unassembled WGS sequence"/>
</dbReference>
<proteinExistence type="predicted"/>
<accession>A0A8H3UGN9</accession>
<evidence type="ECO:0000313" key="2">
    <source>
        <dbReference type="Proteomes" id="UP000490939"/>
    </source>
</evidence>
<organism evidence="1 2">
    <name type="scientific">Venturia inaequalis</name>
    <name type="common">Apple scab fungus</name>
    <dbReference type="NCBI Taxonomy" id="5025"/>
    <lineage>
        <taxon>Eukaryota</taxon>
        <taxon>Fungi</taxon>
        <taxon>Dikarya</taxon>
        <taxon>Ascomycota</taxon>
        <taxon>Pezizomycotina</taxon>
        <taxon>Dothideomycetes</taxon>
        <taxon>Pleosporomycetidae</taxon>
        <taxon>Venturiales</taxon>
        <taxon>Venturiaceae</taxon>
        <taxon>Venturia</taxon>
    </lineage>
</organism>
<dbReference type="AlphaFoldDB" id="A0A8H3UGN9"/>
<sequence length="53" mass="6063">MTASIRIALLDRDFCPYAYLKIPRCRNGSMEVVEDSGSTITEFDDTPKDEYPM</sequence>
<protein>
    <submittedName>
        <fullName evidence="1">Uncharacterized protein</fullName>
    </submittedName>
</protein>
<keyword evidence="2" id="KW-1185">Reference proteome</keyword>
<dbReference type="EMBL" id="WNWR01000790">
    <property type="protein sequence ID" value="KAE9969157.1"/>
    <property type="molecule type" value="Genomic_DNA"/>
</dbReference>
<name>A0A8H3UGN9_VENIN</name>
<evidence type="ECO:0000313" key="1">
    <source>
        <dbReference type="EMBL" id="KAE9969157.1"/>
    </source>
</evidence>